<comment type="caution">
    <text evidence="2">The sequence shown here is derived from an EMBL/GenBank/DDBJ whole genome shotgun (WGS) entry which is preliminary data.</text>
</comment>
<dbReference type="RefSeq" id="WP_160920798.1">
    <property type="nucleotide sequence ID" value="NZ_WMEY01000007.1"/>
</dbReference>
<feature type="transmembrane region" description="Helical" evidence="1">
    <location>
        <begin position="93"/>
        <end position="117"/>
    </location>
</feature>
<proteinExistence type="predicted"/>
<evidence type="ECO:0000313" key="3">
    <source>
        <dbReference type="Proteomes" id="UP000447833"/>
    </source>
</evidence>
<sequence length="237" mass="25951">MKLGKTTNQNMQQKAAVFSGIALLVMTVAAIFAQGYVHSSLVVDGDAATTIKNIQASQALFRLEVLGWLFIIIMDLIVSWGFYLFLKPFYPGYALLAGGLRFLYTAILATAVSHLVVTNTIVQNPVGGTAADRVAQQAMDAITTFKATWSFGLIIFGLHLIAVGLIAWKTTKIPKVISFLVVLAGFSYSIIHFMYNFMPQIENVIGLVELILMVPMVIGELGFGIWLLIKGRKLTMD</sequence>
<feature type="transmembrane region" description="Helical" evidence="1">
    <location>
        <begin position="65"/>
        <end position="86"/>
    </location>
</feature>
<feature type="transmembrane region" description="Helical" evidence="1">
    <location>
        <begin position="177"/>
        <end position="198"/>
    </location>
</feature>
<reference evidence="2 3" key="1">
    <citation type="submission" date="2019-11" db="EMBL/GenBank/DDBJ databases">
        <title>Genome sequences of 17 halophilic strains isolated from different environments.</title>
        <authorList>
            <person name="Furrow R.E."/>
        </authorList>
    </citation>
    <scope>NUCLEOTIDE SEQUENCE [LARGE SCALE GENOMIC DNA]</scope>
    <source>
        <strain evidence="2 3">22506_14_FS</strain>
    </source>
</reference>
<dbReference type="InterPro" id="IPR025495">
    <property type="entry name" value="DUF4386"/>
</dbReference>
<feature type="transmembrane region" description="Helical" evidence="1">
    <location>
        <begin position="204"/>
        <end position="229"/>
    </location>
</feature>
<dbReference type="EMBL" id="WMEY01000007">
    <property type="protein sequence ID" value="MYL65426.1"/>
    <property type="molecule type" value="Genomic_DNA"/>
</dbReference>
<feature type="transmembrane region" description="Helical" evidence="1">
    <location>
        <begin position="149"/>
        <end position="168"/>
    </location>
</feature>
<evidence type="ECO:0000313" key="2">
    <source>
        <dbReference type="EMBL" id="MYL65426.1"/>
    </source>
</evidence>
<organism evidence="2 3">
    <name type="scientific">Guptibacillus hwajinpoensis</name>
    <dbReference type="NCBI Taxonomy" id="208199"/>
    <lineage>
        <taxon>Bacteria</taxon>
        <taxon>Bacillati</taxon>
        <taxon>Bacillota</taxon>
        <taxon>Bacilli</taxon>
        <taxon>Bacillales</taxon>
        <taxon>Guptibacillaceae</taxon>
        <taxon>Guptibacillus</taxon>
    </lineage>
</organism>
<keyword evidence="1" id="KW-0812">Transmembrane</keyword>
<dbReference type="Pfam" id="PF14329">
    <property type="entry name" value="DUF4386"/>
    <property type="match status" value="1"/>
</dbReference>
<gene>
    <name evidence="2" type="ORF">GLW07_18870</name>
</gene>
<dbReference type="Proteomes" id="UP000447833">
    <property type="component" value="Unassembled WGS sequence"/>
</dbReference>
<accession>A0A845F402</accession>
<dbReference type="AlphaFoldDB" id="A0A845F402"/>
<protein>
    <submittedName>
        <fullName evidence="2">DUF4386 family protein</fullName>
    </submittedName>
</protein>
<name>A0A845F402_9BACL</name>
<keyword evidence="1" id="KW-0472">Membrane</keyword>
<keyword evidence="1" id="KW-1133">Transmembrane helix</keyword>
<evidence type="ECO:0000256" key="1">
    <source>
        <dbReference type="SAM" id="Phobius"/>
    </source>
</evidence>